<evidence type="ECO:0000313" key="2">
    <source>
        <dbReference type="EMBL" id="CAE7041836.1"/>
    </source>
</evidence>
<name>A0A812INE2_9DINO</name>
<keyword evidence="3" id="KW-1185">Reference proteome</keyword>
<dbReference type="EMBL" id="CAJNDS010000306">
    <property type="protein sequence ID" value="CAE7041836.1"/>
    <property type="molecule type" value="Genomic_DNA"/>
</dbReference>
<feature type="region of interest" description="Disordered" evidence="1">
    <location>
        <begin position="129"/>
        <end position="155"/>
    </location>
</feature>
<accession>A0A812INE2</accession>
<organism evidence="2 3">
    <name type="scientific">Symbiodinium natans</name>
    <dbReference type="NCBI Taxonomy" id="878477"/>
    <lineage>
        <taxon>Eukaryota</taxon>
        <taxon>Sar</taxon>
        <taxon>Alveolata</taxon>
        <taxon>Dinophyceae</taxon>
        <taxon>Suessiales</taxon>
        <taxon>Symbiodiniaceae</taxon>
        <taxon>Symbiodinium</taxon>
    </lineage>
</organism>
<dbReference type="AlphaFoldDB" id="A0A812INE2"/>
<evidence type="ECO:0000313" key="3">
    <source>
        <dbReference type="Proteomes" id="UP000604046"/>
    </source>
</evidence>
<evidence type="ECO:0000256" key="1">
    <source>
        <dbReference type="SAM" id="MobiDB-lite"/>
    </source>
</evidence>
<feature type="compositionally biased region" description="Basic and acidic residues" evidence="1">
    <location>
        <begin position="132"/>
        <end position="149"/>
    </location>
</feature>
<protein>
    <submittedName>
        <fullName evidence="2">Uncharacterized protein</fullName>
    </submittedName>
</protein>
<proteinExistence type="predicted"/>
<dbReference type="Proteomes" id="UP000604046">
    <property type="component" value="Unassembled WGS sequence"/>
</dbReference>
<sequence>MNMPKDPSNILKPRYAPALEPEMAAKFYKALVFGTLVNVWAVEGLWDFTLEKPSPGPMHHRSAVRDASDEDVPKKPCHEALQCHAWSLLLFAELHLVFHFRWWLVVPSFLPSDATVKPLRLEAYSCATKHQRLPDPKTPKPENTSDRRPAGASPS</sequence>
<gene>
    <name evidence="2" type="ORF">SNAT2548_LOCUS4928</name>
</gene>
<reference evidence="2" key="1">
    <citation type="submission" date="2021-02" db="EMBL/GenBank/DDBJ databases">
        <authorList>
            <person name="Dougan E. K."/>
            <person name="Rhodes N."/>
            <person name="Thang M."/>
            <person name="Chan C."/>
        </authorList>
    </citation>
    <scope>NUCLEOTIDE SEQUENCE</scope>
</reference>
<comment type="caution">
    <text evidence="2">The sequence shown here is derived from an EMBL/GenBank/DDBJ whole genome shotgun (WGS) entry which is preliminary data.</text>
</comment>